<dbReference type="Gene3D" id="3.40.50.1820">
    <property type="entry name" value="alpha/beta hydrolase"/>
    <property type="match status" value="1"/>
</dbReference>
<reference evidence="3 4" key="1">
    <citation type="submission" date="2023-03" db="EMBL/GenBank/DDBJ databases">
        <title>Genome insight into feeding habits of ladybird beetles.</title>
        <authorList>
            <person name="Li H.-S."/>
            <person name="Huang Y.-H."/>
            <person name="Pang H."/>
        </authorList>
    </citation>
    <scope>NUCLEOTIDE SEQUENCE [LARGE SCALE GENOMIC DNA]</scope>
    <source>
        <strain evidence="3">SYSU_2023b</strain>
        <tissue evidence="3">Whole body</tissue>
    </source>
</reference>
<dbReference type="AlphaFoldDB" id="A0AAW1TV81"/>
<keyword evidence="4" id="KW-1185">Reference proteome</keyword>
<evidence type="ECO:0000313" key="3">
    <source>
        <dbReference type="EMBL" id="KAK9875471.1"/>
    </source>
</evidence>
<comment type="caution">
    <text evidence="3">The sequence shown here is derived from an EMBL/GenBank/DDBJ whole genome shotgun (WGS) entry which is preliminary data.</text>
</comment>
<feature type="domain" description="Carboxylesterase type B" evidence="2">
    <location>
        <begin position="53"/>
        <end position="95"/>
    </location>
</feature>
<dbReference type="SUPFAM" id="SSF53474">
    <property type="entry name" value="alpha/beta-Hydrolases"/>
    <property type="match status" value="1"/>
</dbReference>
<organism evidence="3 4">
    <name type="scientific">Henosepilachna vigintioctopunctata</name>
    <dbReference type="NCBI Taxonomy" id="420089"/>
    <lineage>
        <taxon>Eukaryota</taxon>
        <taxon>Metazoa</taxon>
        <taxon>Ecdysozoa</taxon>
        <taxon>Arthropoda</taxon>
        <taxon>Hexapoda</taxon>
        <taxon>Insecta</taxon>
        <taxon>Pterygota</taxon>
        <taxon>Neoptera</taxon>
        <taxon>Endopterygota</taxon>
        <taxon>Coleoptera</taxon>
        <taxon>Polyphaga</taxon>
        <taxon>Cucujiformia</taxon>
        <taxon>Coccinelloidea</taxon>
        <taxon>Coccinellidae</taxon>
        <taxon>Epilachninae</taxon>
        <taxon>Epilachnini</taxon>
        <taxon>Henosepilachna</taxon>
    </lineage>
</organism>
<evidence type="ECO:0000259" key="2">
    <source>
        <dbReference type="Pfam" id="PF00135"/>
    </source>
</evidence>
<dbReference type="InterPro" id="IPR002018">
    <property type="entry name" value="CarbesteraseB"/>
</dbReference>
<evidence type="ECO:0000313" key="4">
    <source>
        <dbReference type="Proteomes" id="UP001431783"/>
    </source>
</evidence>
<protein>
    <recommendedName>
        <fullName evidence="2">Carboxylesterase type B domain-containing protein</fullName>
    </recommendedName>
</protein>
<evidence type="ECO:0000256" key="1">
    <source>
        <dbReference type="ARBA" id="ARBA00023180"/>
    </source>
</evidence>
<sequence length="107" mass="11868">MAAIYATIRNYSCLYSMKAVSVAGRLLILRLSHQNTGAVGSLRRISNYRNTMEPVIECKLGRLRGKISESCLGGQYYSFQGIPYAKAPVGNLRFKVSFNLTNVICNV</sequence>
<accession>A0AAW1TV81</accession>
<dbReference type="Proteomes" id="UP001431783">
    <property type="component" value="Unassembled WGS sequence"/>
</dbReference>
<keyword evidence="1" id="KW-0325">Glycoprotein</keyword>
<name>A0AAW1TV81_9CUCU</name>
<dbReference type="InterPro" id="IPR029058">
    <property type="entry name" value="AB_hydrolase_fold"/>
</dbReference>
<gene>
    <name evidence="3" type="ORF">WA026_007863</name>
</gene>
<dbReference type="Pfam" id="PF00135">
    <property type="entry name" value="COesterase"/>
    <property type="match status" value="1"/>
</dbReference>
<proteinExistence type="predicted"/>
<dbReference type="EMBL" id="JARQZJ010000033">
    <property type="protein sequence ID" value="KAK9875471.1"/>
    <property type="molecule type" value="Genomic_DNA"/>
</dbReference>